<dbReference type="Pfam" id="PF00787">
    <property type="entry name" value="PX"/>
    <property type="match status" value="1"/>
</dbReference>
<evidence type="ECO:0000256" key="6">
    <source>
        <dbReference type="ARBA" id="ARBA00023121"/>
    </source>
</evidence>
<dbReference type="GO" id="GO:0034727">
    <property type="term" value="P:piecemeal microautophagy of the nucleus"/>
    <property type="evidence" value="ECO:0007669"/>
    <property type="project" value="TreeGrafter"/>
</dbReference>
<reference evidence="13" key="1">
    <citation type="submission" date="2023-03" db="EMBL/GenBank/DDBJ databases">
        <title>Mating type loci evolution in Malassezia.</title>
        <authorList>
            <person name="Coelho M.A."/>
        </authorList>
    </citation>
    <scope>NUCLEOTIDE SEQUENCE</scope>
    <source>
        <strain evidence="13">CBS 7876</strain>
    </source>
</reference>
<evidence type="ECO:0000256" key="1">
    <source>
        <dbReference type="ARBA" id="ARBA00004184"/>
    </source>
</evidence>
<dbReference type="GO" id="GO:0000407">
    <property type="term" value="C:phagophore assembly site"/>
    <property type="evidence" value="ECO:0007669"/>
    <property type="project" value="TreeGrafter"/>
</dbReference>
<feature type="domain" description="PX" evidence="12">
    <location>
        <begin position="27"/>
        <end position="149"/>
    </location>
</feature>
<evidence type="ECO:0000256" key="7">
    <source>
        <dbReference type="ARBA" id="ARBA00023136"/>
    </source>
</evidence>
<dbReference type="InterPro" id="IPR027267">
    <property type="entry name" value="AH/BAR_dom_sf"/>
</dbReference>
<dbReference type="GO" id="GO:0015031">
    <property type="term" value="P:protein transport"/>
    <property type="evidence" value="ECO:0007669"/>
    <property type="project" value="TreeGrafter"/>
</dbReference>
<dbReference type="GO" id="GO:0005769">
    <property type="term" value="C:early endosome"/>
    <property type="evidence" value="ECO:0007669"/>
    <property type="project" value="TreeGrafter"/>
</dbReference>
<dbReference type="GO" id="GO:0035091">
    <property type="term" value="F:phosphatidylinositol binding"/>
    <property type="evidence" value="ECO:0007669"/>
    <property type="project" value="InterPro"/>
</dbReference>
<evidence type="ECO:0000256" key="3">
    <source>
        <dbReference type="ARBA" id="ARBA00010883"/>
    </source>
</evidence>
<keyword evidence="7" id="KW-0472">Membrane</keyword>
<keyword evidence="4" id="KW-0813">Transport</keyword>
<evidence type="ECO:0000256" key="2">
    <source>
        <dbReference type="ARBA" id="ARBA00004496"/>
    </source>
</evidence>
<comment type="subcellular location">
    <subcellularLocation>
        <location evidence="2">Cytoplasm</location>
    </subcellularLocation>
    <subcellularLocation>
        <location evidence="1">Endomembrane system</location>
        <topology evidence="1">Peripheral membrane protein</topology>
    </subcellularLocation>
</comment>
<dbReference type="SMART" id="SM00312">
    <property type="entry name" value="PX"/>
    <property type="match status" value="1"/>
</dbReference>
<dbReference type="PROSITE" id="PS50195">
    <property type="entry name" value="PX"/>
    <property type="match status" value="1"/>
</dbReference>
<dbReference type="PANTHER" id="PTHR45949">
    <property type="entry name" value="SORTING NEXIN-4"/>
    <property type="match status" value="1"/>
</dbReference>
<dbReference type="InterPro" id="IPR036871">
    <property type="entry name" value="PX_dom_sf"/>
</dbReference>
<evidence type="ECO:0000256" key="8">
    <source>
        <dbReference type="ARBA" id="ARBA00040748"/>
    </source>
</evidence>
<feature type="coiled-coil region" evidence="10">
    <location>
        <begin position="378"/>
        <end position="405"/>
    </location>
</feature>
<evidence type="ECO:0000256" key="4">
    <source>
        <dbReference type="ARBA" id="ARBA00022448"/>
    </source>
</evidence>
<evidence type="ECO:0000313" key="13">
    <source>
        <dbReference type="EMBL" id="WFD03269.1"/>
    </source>
</evidence>
<evidence type="ECO:0000256" key="5">
    <source>
        <dbReference type="ARBA" id="ARBA00022490"/>
    </source>
</evidence>
<dbReference type="AlphaFoldDB" id="A0AAF0E2A7"/>
<dbReference type="EMBL" id="CP119936">
    <property type="protein sequence ID" value="WFD03269.1"/>
    <property type="molecule type" value="Genomic_DNA"/>
</dbReference>
<accession>A0AAF0E2A7</accession>
<sequence>MRTDADEAPVWHGELRVLISDPRTETPGVPASAGGGTAPSGRAETYVSYGVRSETTLPHFRRARTEVRRRFQDFSFLHDALVKEFPACIVPPLPEKRRIGYLIGDRFSDEFVQRRVGELQLFLERVCRHPTLQRAAILEQFLASREWVCVRLTQHIDMHTHRGRPVTEEGAAPASAPGMLEQMSDTVLNAFARVRKPDPRFMAITAELERDEESLAQLRRVLLRQRMHVSVAAFDELYATSLGASTEDLATDYSDFATSLDELAVLESGMAPALIDAAAALRALGEQQTAFTTQCTDAVLSRLQSQLAHSQAHSGPLKLRQSKQLDFEGLTDYLAHEVAERDRLLALGGGAAGGNIRGTGVRGYLRSGVDRVLGVDEEQARIERLQRLEGRIDELNDAVRAAHDQALALNQHLTQEHRVYTLGRRRELHDTLARYAAGHVELYRAEGATLDRLIRTLEETETA</sequence>
<dbReference type="Gene3D" id="1.20.1270.60">
    <property type="entry name" value="Arfaptin homology (AH) domain/BAR domain"/>
    <property type="match status" value="1"/>
</dbReference>
<keyword evidence="10" id="KW-0175">Coiled coil</keyword>
<protein>
    <recommendedName>
        <fullName evidence="8">Sorting nexin-4</fullName>
    </recommendedName>
    <alternativeName>
        <fullName evidence="9">Autophagy-related protein 24</fullName>
    </alternativeName>
</protein>
<dbReference type="SUPFAM" id="SSF64268">
    <property type="entry name" value="PX domain"/>
    <property type="match status" value="1"/>
</dbReference>
<dbReference type="PANTHER" id="PTHR45949:SF2">
    <property type="entry name" value="SORTING NEXIN-4"/>
    <property type="match status" value="1"/>
</dbReference>
<dbReference type="InterPro" id="IPR001683">
    <property type="entry name" value="PX_dom"/>
</dbReference>
<evidence type="ECO:0000256" key="10">
    <source>
        <dbReference type="SAM" id="Coils"/>
    </source>
</evidence>
<dbReference type="GO" id="GO:0032456">
    <property type="term" value="P:endocytic recycling"/>
    <property type="evidence" value="ECO:0007669"/>
    <property type="project" value="TreeGrafter"/>
</dbReference>
<evidence type="ECO:0000256" key="11">
    <source>
        <dbReference type="SAM" id="MobiDB-lite"/>
    </source>
</evidence>
<organism evidence="13 14">
    <name type="scientific">Malassezia obtusa</name>
    <dbReference type="NCBI Taxonomy" id="76774"/>
    <lineage>
        <taxon>Eukaryota</taxon>
        <taxon>Fungi</taxon>
        <taxon>Dikarya</taxon>
        <taxon>Basidiomycota</taxon>
        <taxon>Ustilaginomycotina</taxon>
        <taxon>Malasseziomycetes</taxon>
        <taxon>Malasseziales</taxon>
        <taxon>Malasseziaceae</taxon>
        <taxon>Malassezia</taxon>
    </lineage>
</organism>
<evidence type="ECO:0000256" key="9">
    <source>
        <dbReference type="ARBA" id="ARBA00041273"/>
    </source>
</evidence>
<gene>
    <name evidence="13" type="primary">SNX4</name>
    <name evidence="13" type="ORF">MOBT1_001958</name>
</gene>
<dbReference type="Proteomes" id="UP001214603">
    <property type="component" value="Chromosome 3"/>
</dbReference>
<keyword evidence="6" id="KW-0446">Lipid-binding</keyword>
<feature type="region of interest" description="Disordered" evidence="11">
    <location>
        <begin position="22"/>
        <end position="41"/>
    </location>
</feature>
<comment type="similarity">
    <text evidence="3">Belongs to the sorting nexin family.</text>
</comment>
<name>A0AAF0E2A7_9BASI</name>
<dbReference type="GO" id="GO:0000422">
    <property type="term" value="P:autophagy of mitochondrion"/>
    <property type="evidence" value="ECO:0007669"/>
    <property type="project" value="TreeGrafter"/>
</dbReference>
<evidence type="ECO:0000313" key="14">
    <source>
        <dbReference type="Proteomes" id="UP001214603"/>
    </source>
</evidence>
<evidence type="ECO:0000259" key="12">
    <source>
        <dbReference type="PROSITE" id="PS50195"/>
    </source>
</evidence>
<dbReference type="GO" id="GO:0061709">
    <property type="term" value="P:reticulophagy"/>
    <property type="evidence" value="ECO:0007669"/>
    <property type="project" value="TreeGrafter"/>
</dbReference>
<proteinExistence type="inferred from homology"/>
<dbReference type="Gene3D" id="3.30.1520.10">
    <property type="entry name" value="Phox-like domain"/>
    <property type="match status" value="1"/>
</dbReference>
<keyword evidence="14" id="KW-1185">Reference proteome</keyword>
<keyword evidence="5" id="KW-0963">Cytoplasm</keyword>